<comment type="caution">
    <text evidence="2">The sequence shown here is derived from an EMBL/GenBank/DDBJ whole genome shotgun (WGS) entry which is preliminary data.</text>
</comment>
<dbReference type="Gene3D" id="1.10.10.60">
    <property type="entry name" value="Homeodomain-like"/>
    <property type="match status" value="1"/>
</dbReference>
<dbReference type="AlphaFoldDB" id="A0A9D7HLT1"/>
<feature type="region of interest" description="Disordered" evidence="1">
    <location>
        <begin position="90"/>
        <end position="109"/>
    </location>
</feature>
<gene>
    <name evidence="2" type="ORF">IPH26_16475</name>
</gene>
<dbReference type="Proteomes" id="UP000807785">
    <property type="component" value="Unassembled WGS sequence"/>
</dbReference>
<dbReference type="GO" id="GO:0004803">
    <property type="term" value="F:transposase activity"/>
    <property type="evidence" value="ECO:0007669"/>
    <property type="project" value="InterPro"/>
</dbReference>
<dbReference type="GO" id="GO:0003677">
    <property type="term" value="F:DNA binding"/>
    <property type="evidence" value="ECO:0007669"/>
    <property type="project" value="InterPro"/>
</dbReference>
<sequence>MKPTIVKRSYTAEYREAAVRQVIDAGRALTEVARSLEISHKTLANWVRLARSQKPLIKREPAIAADPAALELSRLRAENSRLRMDNEILKKAAGAPGDRQGVGGASPPR</sequence>
<organism evidence="2 3">
    <name type="scientific">Candidatus Methylophosphatis roskildensis</name>
    <dbReference type="NCBI Taxonomy" id="2899263"/>
    <lineage>
        <taxon>Bacteria</taxon>
        <taxon>Pseudomonadati</taxon>
        <taxon>Pseudomonadota</taxon>
        <taxon>Betaproteobacteria</taxon>
        <taxon>Nitrosomonadales</taxon>
        <taxon>Sterolibacteriaceae</taxon>
        <taxon>Candidatus Methylophosphatis</taxon>
    </lineage>
</organism>
<proteinExistence type="predicted"/>
<dbReference type="EMBL" id="JADJEV010000004">
    <property type="protein sequence ID" value="MBK6974467.1"/>
    <property type="molecule type" value="Genomic_DNA"/>
</dbReference>
<dbReference type="InterPro" id="IPR009057">
    <property type="entry name" value="Homeodomain-like_sf"/>
</dbReference>
<accession>A0A9D7HLT1</accession>
<evidence type="ECO:0000313" key="2">
    <source>
        <dbReference type="EMBL" id="MBK6974467.1"/>
    </source>
</evidence>
<dbReference type="GO" id="GO:0006313">
    <property type="term" value="P:DNA transposition"/>
    <property type="evidence" value="ECO:0007669"/>
    <property type="project" value="InterPro"/>
</dbReference>
<evidence type="ECO:0000256" key="1">
    <source>
        <dbReference type="SAM" id="MobiDB-lite"/>
    </source>
</evidence>
<feature type="compositionally biased region" description="Gly residues" evidence="1">
    <location>
        <begin position="100"/>
        <end position="109"/>
    </location>
</feature>
<dbReference type="Pfam" id="PF01527">
    <property type="entry name" value="HTH_Tnp_1"/>
    <property type="match status" value="1"/>
</dbReference>
<evidence type="ECO:0000313" key="3">
    <source>
        <dbReference type="Proteomes" id="UP000807785"/>
    </source>
</evidence>
<reference evidence="2" key="1">
    <citation type="submission" date="2020-10" db="EMBL/GenBank/DDBJ databases">
        <title>Connecting structure to function with the recovery of over 1000 high-quality activated sludge metagenome-assembled genomes encoding full-length rRNA genes using long-read sequencing.</title>
        <authorList>
            <person name="Singleton C.M."/>
            <person name="Petriglieri F."/>
            <person name="Kristensen J.M."/>
            <person name="Kirkegaard R.H."/>
            <person name="Michaelsen T.Y."/>
            <person name="Andersen M.H."/>
            <person name="Karst S.M."/>
            <person name="Dueholm M.S."/>
            <person name="Nielsen P.H."/>
            <person name="Albertsen M."/>
        </authorList>
    </citation>
    <scope>NUCLEOTIDE SEQUENCE</scope>
    <source>
        <strain evidence="2">Bjer_18-Q3-R1-45_BAT3C.347</strain>
    </source>
</reference>
<dbReference type="InterPro" id="IPR002514">
    <property type="entry name" value="Transposase_8"/>
</dbReference>
<name>A0A9D7HLT1_9PROT</name>
<dbReference type="SUPFAM" id="SSF46689">
    <property type="entry name" value="Homeodomain-like"/>
    <property type="match status" value="1"/>
</dbReference>
<protein>
    <submittedName>
        <fullName evidence="2">Transposase</fullName>
    </submittedName>
</protein>